<keyword evidence="2" id="KW-1185">Reference proteome</keyword>
<organism evidence="1 2">
    <name type="scientific">Treponema peruense</name>
    <dbReference type="NCBI Taxonomy" id="2787628"/>
    <lineage>
        <taxon>Bacteria</taxon>
        <taxon>Pseudomonadati</taxon>
        <taxon>Spirochaetota</taxon>
        <taxon>Spirochaetia</taxon>
        <taxon>Spirochaetales</taxon>
        <taxon>Treponemataceae</taxon>
        <taxon>Treponema</taxon>
    </lineage>
</organism>
<sequence length="392" mass="44444">MCTAFVSCGGSKRISSVQSDVLFELEYGNFDNQINMFDVSRVGSIDTSIAMRDGFFYIANSESKKIMELNSYGDLLTIYYNEDFNPVPSFSKGTDGTSATRKAVSYPFNNIKAVSVDSRKYLYAVDVLPQERREYDEEKKMSLAQVVLRFDASGKFLDYIGQQGPGGTPFPFIKNIYTTNASELVVVCTTGDGFQVYWFSTDGYLMYAVPVKKENVPNPFKDEKNDTFFSVENIVPDYNERKLYLKADYFESYTDEASRVQSGIDYKCTLVHPLSVETGEYEKSVAIPAYSEEIAQGFSKVEYEIPYDFLGVTENNWMFFIVNAEDGMNVQMVQVDGQRILKRQIPVSRTDNLYYTFSLSNTGIISALLVQKDSAKVGWWRTDSLIQSVINN</sequence>
<dbReference type="InterPro" id="IPR011042">
    <property type="entry name" value="6-blade_b-propeller_TolB-like"/>
</dbReference>
<dbReference type="EMBL" id="CP064936">
    <property type="protein sequence ID" value="QQA02247.1"/>
    <property type="molecule type" value="Genomic_DNA"/>
</dbReference>
<accession>A0A7T3V631</accession>
<dbReference type="NCBIfam" id="NF047780">
    <property type="entry name" value="LIC12708_fam"/>
    <property type="match status" value="1"/>
</dbReference>
<dbReference type="Proteomes" id="UP000595224">
    <property type="component" value="Chromosome"/>
</dbReference>
<protein>
    <submittedName>
        <fullName evidence="1">Uncharacterized protein</fullName>
    </submittedName>
</protein>
<evidence type="ECO:0000313" key="1">
    <source>
        <dbReference type="EMBL" id="QQA02247.1"/>
    </source>
</evidence>
<dbReference type="KEGG" id="tper:IWA51_07875"/>
<proteinExistence type="predicted"/>
<evidence type="ECO:0000313" key="2">
    <source>
        <dbReference type="Proteomes" id="UP000595224"/>
    </source>
</evidence>
<name>A0A7T3V631_9SPIR</name>
<dbReference type="InterPro" id="IPR058072">
    <property type="entry name" value="LIC12708-like"/>
</dbReference>
<dbReference type="Gene3D" id="2.120.10.30">
    <property type="entry name" value="TolB, C-terminal domain"/>
    <property type="match status" value="1"/>
</dbReference>
<dbReference type="AlphaFoldDB" id="A0A7T3V631"/>
<gene>
    <name evidence="1" type="ORF">IWA51_07875</name>
</gene>
<dbReference type="SUPFAM" id="SSF63825">
    <property type="entry name" value="YWTD domain"/>
    <property type="match status" value="1"/>
</dbReference>
<reference evidence="1 2" key="1">
    <citation type="submission" date="2020-11" db="EMBL/GenBank/DDBJ databases">
        <title>Treponema Peruensis nv. sp., first commensal Treponema isolated from human feces.</title>
        <authorList>
            <person name="Belkhou C."/>
            <person name="Raes J."/>
        </authorList>
    </citation>
    <scope>NUCLEOTIDE SEQUENCE [LARGE SCALE GENOMIC DNA]</scope>
    <source>
        <strain evidence="1 2">RCC2812</strain>
    </source>
</reference>